<organism evidence="6 7">
    <name type="scientific">Plakobranchus ocellatus</name>
    <dbReference type="NCBI Taxonomy" id="259542"/>
    <lineage>
        <taxon>Eukaryota</taxon>
        <taxon>Metazoa</taxon>
        <taxon>Spiralia</taxon>
        <taxon>Lophotrochozoa</taxon>
        <taxon>Mollusca</taxon>
        <taxon>Gastropoda</taxon>
        <taxon>Heterobranchia</taxon>
        <taxon>Euthyneura</taxon>
        <taxon>Panpulmonata</taxon>
        <taxon>Sacoglossa</taxon>
        <taxon>Placobranchoidea</taxon>
        <taxon>Plakobranchidae</taxon>
        <taxon>Plakobranchus</taxon>
    </lineage>
</organism>
<dbReference type="Pfam" id="PF13639">
    <property type="entry name" value="zf-RING_2"/>
    <property type="match status" value="1"/>
</dbReference>
<keyword evidence="1 3" id="KW-0479">Metal-binding</keyword>
<dbReference type="GO" id="GO:0016567">
    <property type="term" value="P:protein ubiquitination"/>
    <property type="evidence" value="ECO:0007669"/>
    <property type="project" value="TreeGrafter"/>
</dbReference>
<dbReference type="CDD" id="cd16472">
    <property type="entry name" value="RING-H2_RNF38-like"/>
    <property type="match status" value="1"/>
</dbReference>
<accession>A0AAV4DSF4</accession>
<keyword evidence="7" id="KW-1185">Reference proteome</keyword>
<dbReference type="PANTHER" id="PTHR46171:SF3">
    <property type="entry name" value="GH10160P"/>
    <property type="match status" value="1"/>
</dbReference>
<protein>
    <submittedName>
        <fullName evidence="6">RING finger protein 44</fullName>
    </submittedName>
</protein>
<feature type="compositionally biased region" description="Polar residues" evidence="4">
    <location>
        <begin position="192"/>
        <end position="206"/>
    </location>
</feature>
<dbReference type="InterPro" id="IPR013083">
    <property type="entry name" value="Znf_RING/FYVE/PHD"/>
</dbReference>
<dbReference type="GO" id="GO:0061630">
    <property type="term" value="F:ubiquitin protein ligase activity"/>
    <property type="evidence" value="ECO:0007669"/>
    <property type="project" value="TreeGrafter"/>
</dbReference>
<evidence type="ECO:0000313" key="6">
    <source>
        <dbReference type="EMBL" id="GFO46841.1"/>
    </source>
</evidence>
<feature type="compositionally biased region" description="Polar residues" evidence="4">
    <location>
        <begin position="290"/>
        <end position="351"/>
    </location>
</feature>
<name>A0AAV4DSF4_9GAST</name>
<dbReference type="FunFam" id="3.30.40.10:FF:000388">
    <property type="entry name" value="Putative RING zinc finger domain superfamily protein"/>
    <property type="match status" value="1"/>
</dbReference>
<feature type="compositionally biased region" description="Low complexity" evidence="4">
    <location>
        <begin position="365"/>
        <end position="381"/>
    </location>
</feature>
<feature type="compositionally biased region" description="Polar residues" evidence="4">
    <location>
        <begin position="101"/>
        <end position="122"/>
    </location>
</feature>
<dbReference type="AlphaFoldDB" id="A0AAV4DSF4"/>
<dbReference type="EMBL" id="BLXT01008225">
    <property type="protein sequence ID" value="GFO46841.1"/>
    <property type="molecule type" value="Genomic_DNA"/>
</dbReference>
<keyword evidence="1 3" id="KW-0863">Zinc-finger</keyword>
<evidence type="ECO:0000256" key="3">
    <source>
        <dbReference type="PROSITE-ProRule" id="PRU00175"/>
    </source>
</evidence>
<dbReference type="PANTHER" id="PTHR46171">
    <property type="entry name" value="GH10160P"/>
    <property type="match status" value="1"/>
</dbReference>
<evidence type="ECO:0000256" key="1">
    <source>
        <dbReference type="ARBA" id="ARBA00022771"/>
    </source>
</evidence>
<evidence type="ECO:0000259" key="5">
    <source>
        <dbReference type="PROSITE" id="PS50089"/>
    </source>
</evidence>
<sequence>MGNRRRNRPVTSQDHLEESQAASNRNTVMMGNHTTVSINGGSHPRRQRSHHHHQAGSGPQHQTCNNPRCRHRHEGPHSTLQMSTQNCQREFPLAEPIPVSSPASASMSQRESPNPGQSSAQRLHTQTFLQSRHNRNQSSARRDQLSEIRLEDENAATVVQPGLCHHRRNRRRHHHRGHNHHQVAANYPRPACTQSQPQNPQESETQAVPRECSGQCKAMAQPQVLLDQPHSAQTPSQRDNREGQEISLGDENEATAMQPVLGNHRRNRHCHHRRYNNHHQAAANHPRPACTQSQPQNLQESEAQAVPTESSGQHEAMAQSQPLSSDRPTQTQSNSVSSQEPPVQPIPSNSADESEAMAPHQPLRSQPHQPRSAQSQSQPTSPQEPPVQPIPSNFADESEAMAPHQPLRSQLHQPRSAQSQSQPTSPQEPPVQPTPSNSADENEAMPRPAQSQSQPTSPQEPPVQPLSSNSASEREAMALLQPSRSRQHQPLPTQTQSHEHESLSPGHQRQQPHIDSPYSEDRFWLGQYVLLSLLFMSSPHGNQSQQPITTSQDREHRLRLAQTVLSRIIHDLPQRTRASLSSLLGNQMQLPRVFSEDRVDMYLDILIAALKTVIERPQEARNYQALFKYCEEFECFVAQRLTTQAIQRNTRATPNNAIETQHCVTILRHMVEEALHNAKVTQHFATVTEYIAAAVSTNNVLTYHIIGHISAAIRHNDAVTQHRSAMTPHNNAAETQSRIPSTRLSDNDNQRLAVFEFTDEDIFRVTVNETTRQIPDDHSSPDNGLSEDKIQEFPTREFSRSAERSGSDQTSCVVCISDYENKQLLRMLPCFHEFHVECVDEWLKTHRTCPVCRHDVTLTARNCGQE</sequence>
<feature type="region of interest" description="Disordered" evidence="4">
    <location>
        <begin position="228"/>
        <end position="254"/>
    </location>
</feature>
<comment type="caution">
    <text evidence="6">The sequence shown here is derived from an EMBL/GenBank/DDBJ whole genome shotgun (WGS) entry which is preliminary data.</text>
</comment>
<feature type="compositionally biased region" description="Low complexity" evidence="4">
    <location>
        <begin position="446"/>
        <end position="457"/>
    </location>
</feature>
<feature type="region of interest" description="Disordered" evidence="4">
    <location>
        <begin position="278"/>
        <end position="518"/>
    </location>
</feature>
<feature type="region of interest" description="Disordered" evidence="4">
    <location>
        <begin position="770"/>
        <end position="789"/>
    </location>
</feature>
<evidence type="ECO:0000313" key="7">
    <source>
        <dbReference type="Proteomes" id="UP000735302"/>
    </source>
</evidence>
<keyword evidence="2" id="KW-0862">Zinc</keyword>
<evidence type="ECO:0000256" key="4">
    <source>
        <dbReference type="SAM" id="MobiDB-lite"/>
    </source>
</evidence>
<dbReference type="Gene3D" id="3.30.40.10">
    <property type="entry name" value="Zinc/RING finger domain, C3HC4 (zinc finger)"/>
    <property type="match status" value="1"/>
</dbReference>
<dbReference type="SMART" id="SM00184">
    <property type="entry name" value="RING"/>
    <property type="match status" value="1"/>
</dbReference>
<dbReference type="InterPro" id="IPR001841">
    <property type="entry name" value="Znf_RING"/>
</dbReference>
<proteinExistence type="predicted"/>
<feature type="region of interest" description="Disordered" evidence="4">
    <location>
        <begin position="188"/>
        <end position="211"/>
    </location>
</feature>
<gene>
    <name evidence="6" type="ORF">PoB_007334600</name>
</gene>
<feature type="region of interest" description="Disordered" evidence="4">
    <location>
        <begin position="1"/>
        <end position="83"/>
    </location>
</feature>
<feature type="region of interest" description="Disordered" evidence="4">
    <location>
        <begin position="96"/>
        <end position="122"/>
    </location>
</feature>
<dbReference type="Proteomes" id="UP000735302">
    <property type="component" value="Unassembled WGS sequence"/>
</dbReference>
<feature type="domain" description="RING-type" evidence="5">
    <location>
        <begin position="812"/>
        <end position="853"/>
    </location>
</feature>
<feature type="compositionally biased region" description="Basic residues" evidence="4">
    <location>
        <begin position="43"/>
        <end position="54"/>
    </location>
</feature>
<evidence type="ECO:0000256" key="2">
    <source>
        <dbReference type="ARBA" id="ARBA00022833"/>
    </source>
</evidence>
<feature type="compositionally biased region" description="Polar residues" evidence="4">
    <location>
        <begin position="482"/>
        <end position="496"/>
    </location>
</feature>
<dbReference type="SUPFAM" id="SSF57850">
    <property type="entry name" value="RING/U-box"/>
    <property type="match status" value="1"/>
</dbReference>
<dbReference type="PROSITE" id="PS50089">
    <property type="entry name" value="ZF_RING_2"/>
    <property type="match status" value="1"/>
</dbReference>
<feature type="compositionally biased region" description="Basic and acidic residues" evidence="4">
    <location>
        <begin position="774"/>
        <end position="789"/>
    </location>
</feature>
<feature type="compositionally biased region" description="Low complexity" evidence="4">
    <location>
        <begin position="413"/>
        <end position="425"/>
    </location>
</feature>
<reference evidence="6 7" key="1">
    <citation type="journal article" date="2021" name="Elife">
        <title>Chloroplast acquisition without the gene transfer in kleptoplastic sea slugs, Plakobranchus ocellatus.</title>
        <authorList>
            <person name="Maeda T."/>
            <person name="Takahashi S."/>
            <person name="Yoshida T."/>
            <person name="Shimamura S."/>
            <person name="Takaki Y."/>
            <person name="Nagai Y."/>
            <person name="Toyoda A."/>
            <person name="Suzuki Y."/>
            <person name="Arimoto A."/>
            <person name="Ishii H."/>
            <person name="Satoh N."/>
            <person name="Nishiyama T."/>
            <person name="Hasebe M."/>
            <person name="Maruyama T."/>
            <person name="Minagawa J."/>
            <person name="Obokata J."/>
            <person name="Shigenobu S."/>
        </authorList>
    </citation>
    <scope>NUCLEOTIDE SEQUENCE [LARGE SCALE GENOMIC DNA]</scope>
</reference>
<feature type="compositionally biased region" description="Polar residues" evidence="4">
    <location>
        <begin position="20"/>
        <end position="39"/>
    </location>
</feature>
<dbReference type="GO" id="GO:0008270">
    <property type="term" value="F:zinc ion binding"/>
    <property type="evidence" value="ECO:0007669"/>
    <property type="project" value="UniProtKB-KW"/>
</dbReference>